<dbReference type="Gene3D" id="2.120.10.80">
    <property type="entry name" value="Kelch-type beta propeller"/>
    <property type="match status" value="2"/>
</dbReference>
<dbReference type="OrthoDB" id="103335at2"/>
<gene>
    <name evidence="6" type="ORF">FDY95_10595</name>
</gene>
<evidence type="ECO:0000313" key="6">
    <source>
        <dbReference type="EMBL" id="TLM93075.1"/>
    </source>
</evidence>
<feature type="chain" id="PRO_5024446410" description="Attractin/MKLN-like beta-propeller domain-containing protein" evidence="4">
    <location>
        <begin position="25"/>
        <end position="428"/>
    </location>
</feature>
<dbReference type="Pfam" id="PF24981">
    <property type="entry name" value="Beta-prop_ATRN-LZTR1"/>
    <property type="match status" value="1"/>
</dbReference>
<keyword evidence="7" id="KW-1185">Reference proteome</keyword>
<comment type="caution">
    <text evidence="6">The sequence shown here is derived from an EMBL/GenBank/DDBJ whole genome shotgun (WGS) entry which is preliminary data.</text>
</comment>
<evidence type="ECO:0000256" key="2">
    <source>
        <dbReference type="ARBA" id="ARBA00022737"/>
    </source>
</evidence>
<keyword evidence="1" id="KW-0880">Kelch repeat</keyword>
<feature type="region of interest" description="Disordered" evidence="3">
    <location>
        <begin position="28"/>
        <end position="49"/>
    </location>
</feature>
<feature type="signal peptide" evidence="4">
    <location>
        <begin position="1"/>
        <end position="24"/>
    </location>
</feature>
<feature type="domain" description="Attractin/MKLN-like beta-propeller" evidence="5">
    <location>
        <begin position="79"/>
        <end position="340"/>
    </location>
</feature>
<evidence type="ECO:0000256" key="3">
    <source>
        <dbReference type="SAM" id="MobiDB-lite"/>
    </source>
</evidence>
<dbReference type="PANTHER" id="PTHR24412">
    <property type="entry name" value="KELCH PROTEIN"/>
    <property type="match status" value="1"/>
</dbReference>
<dbReference type="InterPro" id="IPR056737">
    <property type="entry name" value="Beta-prop_ATRN-MKLN-like"/>
</dbReference>
<protein>
    <recommendedName>
        <fullName evidence="5">Attractin/MKLN-like beta-propeller domain-containing protein</fullName>
    </recommendedName>
</protein>
<sequence>MLMKTTVYAAVLLAGLLSSGHLGAQTLDPTLSPPSATAGAAPAATAPPAARTTAAWTTLASMSTARAQPGVVAHPNGNIYVFGGYNGSTTFSSTEAYNVATDTWTSRAAMPQARQGMACAVGRDGNIYTFASRAQGIGYRSECYRYNPAADTWTAIASMPVARWQARAVTAPSGLIYVFGGWNADQSTLAGAEVQIYDPAANSWTLGTPMPARVMGMGAALDVTGRVHLYGGMSDTNPYPPLTSHYIYNLATNSWTTGPDLPAPARGYTTGAAGADGNLYILGGDSDIAQNMGTMYSNVDTFSPLTNAWSAGTALPVALTELGAVAMGDYVYVLGGLTGSNAPSAAVYRTSTPLVTTTWTGGVSTDWYTAGNWSNGVPDVTKYAVVPGGRSRYPVIGSGTATARKMTLNAGARLNLNGGRLDLVDAAN</sequence>
<name>A0A5R8WQR5_9BACT</name>
<dbReference type="EMBL" id="VAJM01000004">
    <property type="protein sequence ID" value="TLM93075.1"/>
    <property type="molecule type" value="Genomic_DNA"/>
</dbReference>
<organism evidence="6 7">
    <name type="scientific">Hymenobacter jeollabukensis</name>
    <dbReference type="NCBI Taxonomy" id="2025313"/>
    <lineage>
        <taxon>Bacteria</taxon>
        <taxon>Pseudomonadati</taxon>
        <taxon>Bacteroidota</taxon>
        <taxon>Cytophagia</taxon>
        <taxon>Cytophagales</taxon>
        <taxon>Hymenobacteraceae</taxon>
        <taxon>Hymenobacter</taxon>
    </lineage>
</organism>
<dbReference type="Proteomes" id="UP000305517">
    <property type="component" value="Unassembled WGS sequence"/>
</dbReference>
<dbReference type="InterPro" id="IPR011043">
    <property type="entry name" value="Gal_Oxase/kelch_b-propeller"/>
</dbReference>
<evidence type="ECO:0000256" key="1">
    <source>
        <dbReference type="ARBA" id="ARBA00022441"/>
    </source>
</evidence>
<dbReference type="InterPro" id="IPR015915">
    <property type="entry name" value="Kelch-typ_b-propeller"/>
</dbReference>
<dbReference type="SMART" id="SM00612">
    <property type="entry name" value="Kelch"/>
    <property type="match status" value="5"/>
</dbReference>
<accession>A0A5R8WQR5</accession>
<keyword evidence="2" id="KW-0677">Repeat</keyword>
<dbReference type="SUPFAM" id="SSF50965">
    <property type="entry name" value="Galactose oxidase, central domain"/>
    <property type="match status" value="1"/>
</dbReference>
<dbReference type="PANTHER" id="PTHR24412:SF489">
    <property type="entry name" value="RING FINGER DOMAIN AND KELCH REPEAT-CONTAINING PROTEIN DDB_G0271372"/>
    <property type="match status" value="1"/>
</dbReference>
<dbReference type="InterPro" id="IPR006652">
    <property type="entry name" value="Kelch_1"/>
</dbReference>
<reference evidence="6 7" key="1">
    <citation type="submission" date="2019-05" db="EMBL/GenBank/DDBJ databases">
        <title>Hymenobacter edaphi sp. nov., isolated from abandoned arsenic-contaminated farmland soil.</title>
        <authorList>
            <person name="Nie L."/>
        </authorList>
    </citation>
    <scope>NUCLEOTIDE SEQUENCE [LARGE SCALE GENOMIC DNA]</scope>
    <source>
        <strain evidence="6 7">1-3-3-8</strain>
    </source>
</reference>
<evidence type="ECO:0000313" key="7">
    <source>
        <dbReference type="Proteomes" id="UP000305517"/>
    </source>
</evidence>
<evidence type="ECO:0000256" key="4">
    <source>
        <dbReference type="SAM" id="SignalP"/>
    </source>
</evidence>
<proteinExistence type="predicted"/>
<keyword evidence="4" id="KW-0732">Signal</keyword>
<evidence type="ECO:0000259" key="5">
    <source>
        <dbReference type="Pfam" id="PF24981"/>
    </source>
</evidence>
<dbReference type="AlphaFoldDB" id="A0A5R8WQR5"/>